<proteinExistence type="predicted"/>
<name>A0A3N4IU55_ASCIM</name>
<feature type="transmembrane region" description="Helical" evidence="2">
    <location>
        <begin position="200"/>
        <end position="222"/>
    </location>
</feature>
<feature type="compositionally biased region" description="Polar residues" evidence="1">
    <location>
        <begin position="187"/>
        <end position="196"/>
    </location>
</feature>
<feature type="chain" id="PRO_5018287857" description="Mid2 domain-containing protein" evidence="3">
    <location>
        <begin position="31"/>
        <end position="264"/>
    </location>
</feature>
<evidence type="ECO:0000313" key="4">
    <source>
        <dbReference type="EMBL" id="RPA87791.1"/>
    </source>
</evidence>
<feature type="signal peptide" evidence="3">
    <location>
        <begin position="1"/>
        <end position="30"/>
    </location>
</feature>
<evidence type="ECO:0000256" key="1">
    <source>
        <dbReference type="SAM" id="MobiDB-lite"/>
    </source>
</evidence>
<evidence type="ECO:0000256" key="2">
    <source>
        <dbReference type="SAM" id="Phobius"/>
    </source>
</evidence>
<evidence type="ECO:0000256" key="3">
    <source>
        <dbReference type="SAM" id="SignalP"/>
    </source>
</evidence>
<protein>
    <recommendedName>
        <fullName evidence="6">Mid2 domain-containing protein</fullName>
    </recommendedName>
</protein>
<reference evidence="4 5" key="1">
    <citation type="journal article" date="2018" name="Nat. Ecol. Evol.">
        <title>Pezizomycetes genomes reveal the molecular basis of ectomycorrhizal truffle lifestyle.</title>
        <authorList>
            <person name="Murat C."/>
            <person name="Payen T."/>
            <person name="Noel B."/>
            <person name="Kuo A."/>
            <person name="Morin E."/>
            <person name="Chen J."/>
            <person name="Kohler A."/>
            <person name="Krizsan K."/>
            <person name="Balestrini R."/>
            <person name="Da Silva C."/>
            <person name="Montanini B."/>
            <person name="Hainaut M."/>
            <person name="Levati E."/>
            <person name="Barry K.W."/>
            <person name="Belfiori B."/>
            <person name="Cichocki N."/>
            <person name="Clum A."/>
            <person name="Dockter R.B."/>
            <person name="Fauchery L."/>
            <person name="Guy J."/>
            <person name="Iotti M."/>
            <person name="Le Tacon F."/>
            <person name="Lindquist E.A."/>
            <person name="Lipzen A."/>
            <person name="Malagnac F."/>
            <person name="Mello A."/>
            <person name="Molinier V."/>
            <person name="Miyauchi S."/>
            <person name="Poulain J."/>
            <person name="Riccioni C."/>
            <person name="Rubini A."/>
            <person name="Sitrit Y."/>
            <person name="Splivallo R."/>
            <person name="Traeger S."/>
            <person name="Wang M."/>
            <person name="Zifcakova L."/>
            <person name="Wipf D."/>
            <person name="Zambonelli A."/>
            <person name="Paolocci F."/>
            <person name="Nowrousian M."/>
            <person name="Ottonello S."/>
            <person name="Baldrian P."/>
            <person name="Spatafora J.W."/>
            <person name="Henrissat B."/>
            <person name="Nagy L.G."/>
            <person name="Aury J.M."/>
            <person name="Wincker P."/>
            <person name="Grigoriev I.V."/>
            <person name="Bonfante P."/>
            <person name="Martin F.M."/>
        </authorList>
    </citation>
    <scope>NUCLEOTIDE SEQUENCE [LARGE SCALE GENOMIC DNA]</scope>
    <source>
        <strain evidence="4 5">RN42</strain>
    </source>
</reference>
<feature type="region of interest" description="Disordered" evidence="1">
    <location>
        <begin position="228"/>
        <end position="264"/>
    </location>
</feature>
<keyword evidence="2" id="KW-1133">Transmembrane helix</keyword>
<keyword evidence="2" id="KW-0472">Membrane</keyword>
<keyword evidence="5" id="KW-1185">Reference proteome</keyword>
<sequence length="264" mass="28914">MGVVKVTTFEFAFFFSCCLLCVIFPQPVGSQGNAFFITPTATSVFYYREDASYLVSWNRDLVSAEDKRKATKMTLVYLGPPEASIDLTWDDNIRLADYSSVKFQLTSQKLRLFGVKPGQSFKAKLRYLVQLNEDDPLSYSLLHESEAFMINIAWDQSGLGSETDTTPTPTASRAVPPASVPPGKGSTAETRQSKPSPKTLAGAIGGSLAGVCIILAVAIVILRKRRQERHAVDTPSKAEQPHTTEVISELDAGTNLDDRRTAMP</sequence>
<organism evidence="4 5">
    <name type="scientific">Ascobolus immersus RN42</name>
    <dbReference type="NCBI Taxonomy" id="1160509"/>
    <lineage>
        <taxon>Eukaryota</taxon>
        <taxon>Fungi</taxon>
        <taxon>Dikarya</taxon>
        <taxon>Ascomycota</taxon>
        <taxon>Pezizomycotina</taxon>
        <taxon>Pezizomycetes</taxon>
        <taxon>Pezizales</taxon>
        <taxon>Ascobolaceae</taxon>
        <taxon>Ascobolus</taxon>
    </lineage>
</organism>
<dbReference type="EMBL" id="ML119646">
    <property type="protein sequence ID" value="RPA87791.1"/>
    <property type="molecule type" value="Genomic_DNA"/>
</dbReference>
<feature type="compositionally biased region" description="Low complexity" evidence="1">
    <location>
        <begin position="165"/>
        <end position="177"/>
    </location>
</feature>
<keyword evidence="3" id="KW-0732">Signal</keyword>
<dbReference type="Proteomes" id="UP000275078">
    <property type="component" value="Unassembled WGS sequence"/>
</dbReference>
<gene>
    <name evidence="4" type="ORF">BJ508DRAFT_64347</name>
</gene>
<evidence type="ECO:0000313" key="5">
    <source>
        <dbReference type="Proteomes" id="UP000275078"/>
    </source>
</evidence>
<evidence type="ECO:0008006" key="6">
    <source>
        <dbReference type="Google" id="ProtNLM"/>
    </source>
</evidence>
<accession>A0A3N4IU55</accession>
<dbReference type="AlphaFoldDB" id="A0A3N4IU55"/>
<keyword evidence="2" id="KW-0812">Transmembrane</keyword>
<feature type="region of interest" description="Disordered" evidence="1">
    <location>
        <begin position="159"/>
        <end position="199"/>
    </location>
</feature>